<dbReference type="Proteomes" id="UP001556098">
    <property type="component" value="Unassembled WGS sequence"/>
</dbReference>
<dbReference type="PANTHER" id="PTHR43283">
    <property type="entry name" value="BETA-LACTAMASE-RELATED"/>
    <property type="match status" value="1"/>
</dbReference>
<dbReference type="EMBL" id="JBFNXX010000066">
    <property type="protein sequence ID" value="MEW9922473.1"/>
    <property type="molecule type" value="Genomic_DNA"/>
</dbReference>
<dbReference type="InterPro" id="IPR012338">
    <property type="entry name" value="Beta-lactam/transpept-like"/>
</dbReference>
<dbReference type="InterPro" id="IPR050789">
    <property type="entry name" value="Diverse_Enzym_Activities"/>
</dbReference>
<dbReference type="EC" id="3.-.-.-" evidence="2"/>
<organism evidence="2 3">
    <name type="scientific">Sulfitobacter sediminis</name>
    <dbReference type="NCBI Taxonomy" id="3234186"/>
    <lineage>
        <taxon>Bacteria</taxon>
        <taxon>Pseudomonadati</taxon>
        <taxon>Pseudomonadota</taxon>
        <taxon>Alphaproteobacteria</taxon>
        <taxon>Rhodobacterales</taxon>
        <taxon>Roseobacteraceae</taxon>
        <taxon>Sulfitobacter</taxon>
    </lineage>
</organism>
<dbReference type="GO" id="GO:0016787">
    <property type="term" value="F:hydrolase activity"/>
    <property type="evidence" value="ECO:0007669"/>
    <property type="project" value="UniProtKB-KW"/>
</dbReference>
<proteinExistence type="predicted"/>
<reference evidence="2 3" key="1">
    <citation type="submission" date="2024-07" db="EMBL/GenBank/DDBJ databases">
        <title>Marimonas sp.nov., isolated from tidal-flat sediment.</title>
        <authorList>
            <person name="Jayan J.N."/>
            <person name="Lee S.S."/>
        </authorList>
    </citation>
    <scope>NUCLEOTIDE SEQUENCE [LARGE SCALE GENOMIC DNA]</scope>
    <source>
        <strain evidence="2 3">MJW-29</strain>
    </source>
</reference>
<sequence length="455" mass="49921">MARKQRVGSGAGSGATGGGAVGVKDFLEDFLSVPGARATLPVSSALEPFKRDFVTDARSHFNNFHFQLGGDHTLYYLLNLPEFMQTAMSMPNSEYRPIERAHNQAVADMLVNTESEGPLPFTDYVIHPRFRHQGVMMVHRGKVIFEAFPGMAETDVHFWASAAKTTVGLLAALLVLEGKIEPNLPITRYVPELGRCAWDQISVLNVMNHTTGLQTEEGLETILNPNSEIVAFFSAAFGVPNPGSGESESVVEVLRRFAPIEGEGPGDTVRYSAVNTHVMTLMIESVEGQPWASVFEERVWGHLGARMPAMFSLDPDGVAMPFGLMSSTLEDMARYGMLFTPSASMVSEKAIVSDEVLQLIYKSGNRRAFDGSSKDLRGRILFGEPAVALSYQFDWVFEDGALAKNGSLNQFLYLDPQRDFVGVAFSTTPYVEGYGETKLPEVFRTAAKILDGETY</sequence>
<keyword evidence="2" id="KW-0378">Hydrolase</keyword>
<dbReference type="Pfam" id="PF00144">
    <property type="entry name" value="Beta-lactamase"/>
    <property type="match status" value="1"/>
</dbReference>
<dbReference type="Gene3D" id="3.40.710.10">
    <property type="entry name" value="DD-peptidase/beta-lactamase superfamily"/>
    <property type="match status" value="1"/>
</dbReference>
<evidence type="ECO:0000259" key="1">
    <source>
        <dbReference type="Pfam" id="PF00144"/>
    </source>
</evidence>
<accession>A0ABV3RV80</accession>
<gene>
    <name evidence="2" type="ORF">AB2B41_22995</name>
</gene>
<evidence type="ECO:0000313" key="3">
    <source>
        <dbReference type="Proteomes" id="UP001556098"/>
    </source>
</evidence>
<dbReference type="PANTHER" id="PTHR43283:SF7">
    <property type="entry name" value="BETA-LACTAMASE-RELATED DOMAIN-CONTAINING PROTEIN"/>
    <property type="match status" value="1"/>
</dbReference>
<dbReference type="SUPFAM" id="SSF56601">
    <property type="entry name" value="beta-lactamase/transpeptidase-like"/>
    <property type="match status" value="1"/>
</dbReference>
<protein>
    <submittedName>
        <fullName evidence="2">Serine hydrolase domain-containing protein</fullName>
        <ecNumber evidence="2">3.-.-.-</ecNumber>
    </submittedName>
</protein>
<comment type="caution">
    <text evidence="2">The sequence shown here is derived from an EMBL/GenBank/DDBJ whole genome shotgun (WGS) entry which is preliminary data.</text>
</comment>
<feature type="domain" description="Beta-lactamase-related" evidence="1">
    <location>
        <begin position="135"/>
        <end position="441"/>
    </location>
</feature>
<keyword evidence="3" id="KW-1185">Reference proteome</keyword>
<dbReference type="InterPro" id="IPR001466">
    <property type="entry name" value="Beta-lactam-related"/>
</dbReference>
<name>A0ABV3RV80_9RHOB</name>
<evidence type="ECO:0000313" key="2">
    <source>
        <dbReference type="EMBL" id="MEW9922473.1"/>
    </source>
</evidence>
<dbReference type="RefSeq" id="WP_367880161.1">
    <property type="nucleotide sequence ID" value="NZ_JBFNXX010000066.1"/>
</dbReference>